<keyword evidence="2" id="KW-1185">Reference proteome</keyword>
<protein>
    <submittedName>
        <fullName evidence="1">Uncharacterized protein</fullName>
    </submittedName>
</protein>
<reference evidence="1 2" key="1">
    <citation type="journal article" date="2019" name="Genome Biol. Evol.">
        <title>Insights into the evolution of the New World diploid cottons (Gossypium, subgenus Houzingenia) based on genome sequencing.</title>
        <authorList>
            <person name="Grover C.E."/>
            <person name="Arick M.A. 2nd"/>
            <person name="Thrash A."/>
            <person name="Conover J.L."/>
            <person name="Sanders W.S."/>
            <person name="Peterson D.G."/>
            <person name="Frelichowski J.E."/>
            <person name="Scheffler J.A."/>
            <person name="Scheffler B.E."/>
            <person name="Wendel J.F."/>
        </authorList>
    </citation>
    <scope>NUCLEOTIDE SEQUENCE [LARGE SCALE GENOMIC DNA]</scope>
    <source>
        <strain evidence="1">1</strain>
        <tissue evidence="1">Leaf</tissue>
    </source>
</reference>
<evidence type="ECO:0000313" key="2">
    <source>
        <dbReference type="Proteomes" id="UP000593576"/>
    </source>
</evidence>
<sequence>MFNDITKSIGRRLNSNVTLPHGIYLSYLFRQLGISTHGYSPITSNQPICYGALHHVEYHFDANTSTWIKSDHPVDNEDDDIAATFEDVLAPNPALPLTSSSYIAQSSSKVNSAILHAIHSLSNDVRGLQEEVRSRREDINSKLSSLESQMASLLACFPLTPTFSPPHDD</sequence>
<proteinExistence type="predicted"/>
<dbReference type="EMBL" id="JABFAF010000010">
    <property type="protein sequence ID" value="MBA0867902.1"/>
    <property type="molecule type" value="Genomic_DNA"/>
</dbReference>
<comment type="caution">
    <text evidence="1">The sequence shown here is derived from an EMBL/GenBank/DDBJ whole genome shotgun (WGS) entry which is preliminary data.</text>
</comment>
<evidence type="ECO:0000313" key="1">
    <source>
        <dbReference type="EMBL" id="MBA0867902.1"/>
    </source>
</evidence>
<gene>
    <name evidence="1" type="ORF">Goshw_005730</name>
</gene>
<dbReference type="OrthoDB" id="10384497at2759"/>
<organism evidence="1 2">
    <name type="scientific">Gossypium schwendimanii</name>
    <name type="common">Cotton</name>
    <dbReference type="NCBI Taxonomy" id="34291"/>
    <lineage>
        <taxon>Eukaryota</taxon>
        <taxon>Viridiplantae</taxon>
        <taxon>Streptophyta</taxon>
        <taxon>Embryophyta</taxon>
        <taxon>Tracheophyta</taxon>
        <taxon>Spermatophyta</taxon>
        <taxon>Magnoliopsida</taxon>
        <taxon>eudicotyledons</taxon>
        <taxon>Gunneridae</taxon>
        <taxon>Pentapetalae</taxon>
        <taxon>rosids</taxon>
        <taxon>malvids</taxon>
        <taxon>Malvales</taxon>
        <taxon>Malvaceae</taxon>
        <taxon>Malvoideae</taxon>
        <taxon>Gossypium</taxon>
    </lineage>
</organism>
<dbReference type="AlphaFoldDB" id="A0A7J9M9Z8"/>
<accession>A0A7J9M9Z8</accession>
<name>A0A7J9M9Z8_GOSSC</name>
<dbReference type="Proteomes" id="UP000593576">
    <property type="component" value="Unassembled WGS sequence"/>
</dbReference>